<dbReference type="EMBL" id="FMJE01000005">
    <property type="protein sequence ID" value="SCM82489.1"/>
    <property type="molecule type" value="Genomic_DNA"/>
</dbReference>
<dbReference type="Pfam" id="PF03797">
    <property type="entry name" value="Autotransporter"/>
    <property type="match status" value="1"/>
</dbReference>
<name>A0A212LYL4_9FIRM</name>
<dbReference type="Pfam" id="PF16168">
    <property type="entry name" value="AIDA"/>
    <property type="match status" value="2"/>
</dbReference>
<feature type="domain" description="Autotransporter" evidence="2">
    <location>
        <begin position="997"/>
        <end position="1267"/>
    </location>
</feature>
<dbReference type="InterPro" id="IPR003991">
    <property type="entry name" value="Pertactin_virulence_factor"/>
</dbReference>
<feature type="signal peptide" evidence="1">
    <location>
        <begin position="1"/>
        <end position="29"/>
    </location>
</feature>
<dbReference type="RefSeq" id="WP_288185155.1">
    <property type="nucleotide sequence ID" value="NZ_LT608335.1"/>
</dbReference>
<dbReference type="GO" id="GO:0019867">
    <property type="term" value="C:outer membrane"/>
    <property type="evidence" value="ECO:0007669"/>
    <property type="project" value="InterPro"/>
</dbReference>
<organism evidence="3">
    <name type="scientific">uncultured Sporomusa sp</name>
    <dbReference type="NCBI Taxonomy" id="307249"/>
    <lineage>
        <taxon>Bacteria</taxon>
        <taxon>Bacillati</taxon>
        <taxon>Bacillota</taxon>
        <taxon>Negativicutes</taxon>
        <taxon>Selenomonadales</taxon>
        <taxon>Sporomusaceae</taxon>
        <taxon>Sporomusa</taxon>
        <taxon>environmental samples</taxon>
    </lineage>
</organism>
<proteinExistence type="predicted"/>
<dbReference type="InterPro" id="IPR030930">
    <property type="entry name" value="AIDA"/>
</dbReference>
<dbReference type="SUPFAM" id="SSF51126">
    <property type="entry name" value="Pectin lyase-like"/>
    <property type="match status" value="1"/>
</dbReference>
<dbReference type="InterPro" id="IPR011050">
    <property type="entry name" value="Pectin_lyase_fold/virulence"/>
</dbReference>
<sequence length="1267" mass="128062">MLKKTKKTKLNPQKTLSIILAVANSLNSAAPIALPLAAIVPEMPKARQVAIDDLLATSFNRGGQLLDRLFFSTAYAGDNINAGDTKNVDGTNIPNPADGDVINSGGIQNVYDTGSATNTIISSGGQQFVSSGGSTSGTDIRFGGRQWVSSGGTANNTVVSNGGAQHVSDLGTASGTTVYDNGNQYIGSGGVTHNTVLSGGNQWVNGGGVASGTTINNDSAQILTVGGTAINATVSGGVQYVYSGGTTSGTLLSVGGSIQTIDAGGTASGTIISGGTQFVYGNAADTTLYAGGNQHISGGTVTGTIIHGGQQSVSNGSATNTTINSGNQRIFSGGTATSTTINSGAQHVSSGGTASGTIISSGGEQFVYDGGKDFNATVHDGGYQHVSGTGIASGTMVSSGGRQQISSGGTATGAIINSSGTQVVYAGGTATHTTVNERGLQIVNSGGTVSGGTISGALAGQNLHGNSYDVTVNSGGYQSVQNTGIATGTNVNDNALQEVYGTANSTYINGGAQYIHDGGTANDTEIFGTGNQHVLSGGNSFGTIVNVGRQHVSAGGVATSATIHDGAQEVSGGRSYDTLLSGGYQHIYTSGYASGTVISGGEQTLSGSSSLAETTVIYNGGTQEVGSIAVAHRTTVSAGGRQIFNEGFARNTIIAQGGVQELNLGMADLTTIQDGGIQNISADGTATNTTIMSGGVQNVYAGGTAGGTTEISSDVTLDNGSLSLTSGTQFNGGTAISGGTQNVLGGSALGTLVYSGGTQAVSSGSAANTIIHNGGTQSVYRGAIVSDSTVNAGGVINLVQSGAALQGDTTLNQGTVQIFNPATGSYEISRLVVNGGGTVKLAAGTVGNHLTLDDLQGAASFIINTDLVNNASDQIEIKSSTNAAGSTIQVAFDPGFASGSSISGTAVFANVDSGDASFQALPTDWGAYRFTPTVSASTDPSGTTWSITGLSTSGGTPGGNPGVSETMLTASDVITNNLTLWRTENNSLMRRMGELRNAPGKAGEWIRFYRGETEADNPGSRHTKATYTAIQGGYDKKHSNYKGGTLYTGYTAGYLDASIGFNRGGGDASSLTIGAYGSWLGDKGHFLDVIAKQGRLKNSYHNYLLNPGNTKVTGSYHNWGTSLSVEYGFRQAQKDGWYLEPQAEISFGRVSAADYTASDSTRVHNSSLNSTVGRLGLAIGKTTPAGSFYAKASIAREFSARSKITMSTGSLAPVTLDQDLKESWLEFALGLTGAVGKNTNGYLEISKTTGDTVKTPWQVNAGLRLSF</sequence>
<dbReference type="Gene3D" id="2.160.20.20">
    <property type="match status" value="3"/>
</dbReference>
<dbReference type="PRINTS" id="PR01484">
    <property type="entry name" value="PRTACTNFAMLY"/>
</dbReference>
<dbReference type="Gene3D" id="2.40.128.130">
    <property type="entry name" value="Autotransporter beta-domain"/>
    <property type="match status" value="1"/>
</dbReference>
<evidence type="ECO:0000256" key="1">
    <source>
        <dbReference type="SAM" id="SignalP"/>
    </source>
</evidence>
<keyword evidence="1" id="KW-0732">Signal</keyword>
<evidence type="ECO:0000313" key="3">
    <source>
        <dbReference type="EMBL" id="SCM82489.1"/>
    </source>
</evidence>
<dbReference type="InterPro" id="IPR012332">
    <property type="entry name" value="Autotransporter_pectin_lyase_C"/>
</dbReference>
<dbReference type="NCBIfam" id="TIGR04415">
    <property type="entry name" value="O_hepto_targRPT"/>
    <property type="match status" value="20"/>
</dbReference>
<reference evidence="3" key="1">
    <citation type="submission" date="2016-08" db="EMBL/GenBank/DDBJ databases">
        <authorList>
            <person name="Seilhamer J.J."/>
        </authorList>
    </citation>
    <scope>NUCLEOTIDE SEQUENCE</scope>
    <source>
        <strain evidence="3">86</strain>
    </source>
</reference>
<dbReference type="SMART" id="SM00869">
    <property type="entry name" value="Autotransporter"/>
    <property type="match status" value="1"/>
</dbReference>
<gene>
    <name evidence="3" type="ORF">KL86SPO_50260</name>
</gene>
<dbReference type="InterPro" id="IPR036709">
    <property type="entry name" value="Autotransporte_beta_dom_sf"/>
</dbReference>
<dbReference type="AlphaFoldDB" id="A0A212LYL4"/>
<feature type="chain" id="PRO_5038762978" description="Autotransporter domain-containing protein" evidence="1">
    <location>
        <begin position="30"/>
        <end position="1267"/>
    </location>
</feature>
<dbReference type="PROSITE" id="PS51208">
    <property type="entry name" value="AUTOTRANSPORTER"/>
    <property type="match status" value="1"/>
</dbReference>
<accession>A0A212LYL4</accession>
<dbReference type="NCBIfam" id="TIGR01414">
    <property type="entry name" value="autotrans_barl"/>
    <property type="match status" value="1"/>
</dbReference>
<dbReference type="InterPro" id="IPR005546">
    <property type="entry name" value="Autotransporte_beta"/>
</dbReference>
<dbReference type="InterPro" id="IPR006315">
    <property type="entry name" value="OM_autotransptr_brl_dom"/>
</dbReference>
<protein>
    <recommendedName>
        <fullName evidence="2">Autotransporter domain-containing protein</fullName>
    </recommendedName>
</protein>
<evidence type="ECO:0000259" key="2">
    <source>
        <dbReference type="PROSITE" id="PS51208"/>
    </source>
</evidence>
<dbReference type="SUPFAM" id="SSF103515">
    <property type="entry name" value="Autotransporter"/>
    <property type="match status" value="1"/>
</dbReference>